<dbReference type="PANTHER" id="PTHR10434">
    <property type="entry name" value="1-ACYL-SN-GLYCEROL-3-PHOSPHATE ACYLTRANSFERASE"/>
    <property type="match status" value="1"/>
</dbReference>
<gene>
    <name evidence="7" type="ORF">MANES_15G072400</name>
</gene>
<keyword evidence="5" id="KW-0472">Membrane</keyword>
<dbReference type="SUPFAM" id="SSF69593">
    <property type="entry name" value="Glycerol-3-phosphate (1)-acyltransferase"/>
    <property type="match status" value="1"/>
</dbReference>
<evidence type="ECO:0000256" key="1">
    <source>
        <dbReference type="ARBA" id="ARBA00008655"/>
    </source>
</evidence>
<dbReference type="SMART" id="SM00563">
    <property type="entry name" value="PlsC"/>
    <property type="match status" value="1"/>
</dbReference>
<comment type="domain">
    <text evidence="4">The HXXXXD motif is essential for acyltransferase activity and may constitute the binding site for the phosphate moiety of the glycerol-3-phosphate.</text>
</comment>
<dbReference type="EMBL" id="CM004401">
    <property type="protein sequence ID" value="OAY28506.1"/>
    <property type="molecule type" value="Genomic_DNA"/>
</dbReference>
<keyword evidence="5" id="KW-0812">Transmembrane</keyword>
<evidence type="ECO:0000256" key="2">
    <source>
        <dbReference type="ARBA" id="ARBA00022679"/>
    </source>
</evidence>
<organism evidence="7 8">
    <name type="scientific">Manihot esculenta</name>
    <name type="common">Cassava</name>
    <name type="synonym">Jatropha manihot</name>
    <dbReference type="NCBI Taxonomy" id="3983"/>
    <lineage>
        <taxon>Eukaryota</taxon>
        <taxon>Viridiplantae</taxon>
        <taxon>Streptophyta</taxon>
        <taxon>Embryophyta</taxon>
        <taxon>Tracheophyta</taxon>
        <taxon>Spermatophyta</taxon>
        <taxon>Magnoliopsida</taxon>
        <taxon>eudicotyledons</taxon>
        <taxon>Gunneridae</taxon>
        <taxon>Pentapetalae</taxon>
        <taxon>rosids</taxon>
        <taxon>fabids</taxon>
        <taxon>Malpighiales</taxon>
        <taxon>Euphorbiaceae</taxon>
        <taxon>Crotonoideae</taxon>
        <taxon>Manihoteae</taxon>
        <taxon>Manihot</taxon>
    </lineage>
</organism>
<name>A0A251J3P3_MANES</name>
<evidence type="ECO:0000313" key="8">
    <source>
        <dbReference type="Proteomes" id="UP000091857"/>
    </source>
</evidence>
<feature type="domain" description="Phospholipid/glycerol acyltransferase" evidence="6">
    <location>
        <begin position="127"/>
        <end position="242"/>
    </location>
</feature>
<keyword evidence="4" id="KW-0443">Lipid metabolism</keyword>
<dbReference type="OrthoDB" id="202234at2759"/>
<dbReference type="EMBL" id="CM004401">
    <property type="protein sequence ID" value="OAY28505.1"/>
    <property type="molecule type" value="Genomic_DNA"/>
</dbReference>
<dbReference type="Gramene" id="Manes.15G072400.7.v8.1">
    <property type="protein sequence ID" value="Manes.15G072400.7.v8.1.CDS"/>
    <property type="gene ID" value="Manes.15G072400.v8.1"/>
</dbReference>
<dbReference type="CDD" id="cd07989">
    <property type="entry name" value="LPLAT_AGPAT-like"/>
    <property type="match status" value="1"/>
</dbReference>
<dbReference type="GO" id="GO:0003841">
    <property type="term" value="F:1-acylglycerol-3-phosphate O-acyltransferase activity"/>
    <property type="evidence" value="ECO:0000318"/>
    <property type="project" value="GO_Central"/>
</dbReference>
<keyword evidence="4" id="KW-0594">Phospholipid biosynthesis</keyword>
<dbReference type="PANTHER" id="PTHR10434:SF11">
    <property type="entry name" value="1-ACYL-SN-GLYCEROL-3-PHOSPHATE ACYLTRANSFERASE"/>
    <property type="match status" value="1"/>
</dbReference>
<dbReference type="Gramene" id="Manes.15G072400.13.v8.1">
    <property type="protein sequence ID" value="Manes.15G072400.13.v8.1.CDS"/>
    <property type="gene ID" value="Manes.15G072400.v8.1"/>
</dbReference>
<dbReference type="Gramene" id="Manes.15G072400.3.v8.1">
    <property type="protein sequence ID" value="Manes.15G072400.3.v8.1.CDS"/>
    <property type="gene ID" value="Manes.15G072400.v8.1"/>
</dbReference>
<dbReference type="OMA" id="DGWAACA"/>
<keyword evidence="4" id="KW-1208">Phospholipid metabolism</keyword>
<dbReference type="Proteomes" id="UP000091857">
    <property type="component" value="Chromosome 15"/>
</dbReference>
<dbReference type="GO" id="GO:0006654">
    <property type="term" value="P:phosphatidic acid biosynthetic process"/>
    <property type="evidence" value="ECO:0000318"/>
    <property type="project" value="GO_Central"/>
</dbReference>
<dbReference type="GO" id="GO:0016020">
    <property type="term" value="C:membrane"/>
    <property type="evidence" value="ECO:0007669"/>
    <property type="project" value="InterPro"/>
</dbReference>
<sequence>MENTGGGSFMRNRRLESFLNTNSTPNAKEIPKKWGKEEEEKRVSRDVYVDDDGWISALISYIRIVFCFVSMMLTTFIWALIMLFLLPWPHERIRQSNIYGHVTGRMLMWILGNSVKIEGTEFSNEKAIYISNHASPMDILLMMWLTPTGTVGIAKKEIIWYPLFGQLYVLASHLRIDRSNPAAAIQSMKEAACAVVRNNLSLIIFPEGTRSINGRLLSFKKGFVHLALQTRLPIVPMVLTGTHLAWRKGSLHVRPVPITVKFLRPIKTDDWTADKIDDYVKMVHDTYVENLPESQKPLC</sequence>
<keyword evidence="8" id="KW-1185">Reference proteome</keyword>
<keyword evidence="2 4" id="KW-0808">Transferase</keyword>
<dbReference type="Gramene" id="Manes.15G072400.12.v8.1">
    <property type="protein sequence ID" value="Manes.15G072400.12.v8.1.CDS"/>
    <property type="gene ID" value="Manes.15G072400.v8.1"/>
</dbReference>
<dbReference type="Gramene" id="Manes.15G072400.8.v8.1">
    <property type="protein sequence ID" value="Manes.15G072400.8.v8.1.CDS"/>
    <property type="gene ID" value="Manes.15G072400.v8.1"/>
</dbReference>
<evidence type="ECO:0000256" key="3">
    <source>
        <dbReference type="ARBA" id="ARBA00023315"/>
    </source>
</evidence>
<keyword evidence="5" id="KW-1133">Transmembrane helix</keyword>
<dbReference type="NCBIfam" id="TIGR00530">
    <property type="entry name" value="AGP_acyltrn"/>
    <property type="match status" value="1"/>
</dbReference>
<keyword evidence="3 4" id="KW-0012">Acyltransferase</keyword>
<keyword evidence="4" id="KW-0444">Lipid biosynthesis</keyword>
<reference evidence="7 8" key="1">
    <citation type="submission" date="2016-02" db="EMBL/GenBank/DDBJ databases">
        <title>WGS assembly of Manihot esculenta.</title>
        <authorList>
            <person name="Bredeson J.V."/>
            <person name="Prochnik S.E."/>
            <person name="Lyons J.B."/>
            <person name="Schmutz J."/>
            <person name="Grimwood J."/>
            <person name="Vrebalov J."/>
            <person name="Bart R.S."/>
            <person name="Amuge T."/>
            <person name="Ferguson M.E."/>
            <person name="Green R."/>
            <person name="Putnam N."/>
            <person name="Stites J."/>
            <person name="Rounsley S."/>
            <person name="Rokhsar D.S."/>
        </authorList>
    </citation>
    <scope>NUCLEOTIDE SEQUENCE [LARGE SCALE GENOMIC DNA]</scope>
    <source>
        <strain evidence="8">cv. AM560-2</strain>
        <tissue evidence="7">Leaf</tissue>
    </source>
</reference>
<evidence type="ECO:0000256" key="5">
    <source>
        <dbReference type="SAM" id="Phobius"/>
    </source>
</evidence>
<dbReference type="Pfam" id="PF01553">
    <property type="entry name" value="Acyltransferase"/>
    <property type="match status" value="1"/>
</dbReference>
<evidence type="ECO:0000259" key="6">
    <source>
        <dbReference type="SMART" id="SM00563"/>
    </source>
</evidence>
<comment type="similarity">
    <text evidence="1 4">Belongs to the 1-acyl-sn-glycerol-3-phosphate acyltransferase family.</text>
</comment>
<dbReference type="InterPro" id="IPR002123">
    <property type="entry name" value="Plipid/glycerol_acylTrfase"/>
</dbReference>
<comment type="catalytic activity">
    <reaction evidence="4">
        <text>a 1-acyl-sn-glycero-3-phosphate + an acyl-CoA = a 1,2-diacyl-sn-glycero-3-phosphate + CoA</text>
        <dbReference type="Rhea" id="RHEA:19709"/>
        <dbReference type="ChEBI" id="CHEBI:57287"/>
        <dbReference type="ChEBI" id="CHEBI:57970"/>
        <dbReference type="ChEBI" id="CHEBI:58342"/>
        <dbReference type="ChEBI" id="CHEBI:58608"/>
        <dbReference type="EC" id="2.3.1.51"/>
    </reaction>
</comment>
<accession>A0A251J3P3</accession>
<dbReference type="STRING" id="3983.A0A251J3P3"/>
<dbReference type="AlphaFoldDB" id="A0A251J3P3"/>
<evidence type="ECO:0000313" key="7">
    <source>
        <dbReference type="EMBL" id="OAY28506.1"/>
    </source>
</evidence>
<proteinExistence type="inferred from homology"/>
<dbReference type="EC" id="2.3.1.51" evidence="4"/>
<evidence type="ECO:0000256" key="4">
    <source>
        <dbReference type="RuleBase" id="RU361267"/>
    </source>
</evidence>
<dbReference type="GO" id="GO:0005783">
    <property type="term" value="C:endoplasmic reticulum"/>
    <property type="evidence" value="ECO:0000318"/>
    <property type="project" value="GO_Central"/>
</dbReference>
<protein>
    <recommendedName>
        <fullName evidence="4">1-acyl-sn-glycerol-3-phosphate acyltransferase</fullName>
        <ecNumber evidence="4">2.3.1.51</ecNumber>
    </recommendedName>
</protein>
<dbReference type="InterPro" id="IPR004552">
    <property type="entry name" value="AGP_acyltrans"/>
</dbReference>
<feature type="transmembrane region" description="Helical" evidence="5">
    <location>
        <begin position="61"/>
        <end position="86"/>
    </location>
</feature>
<dbReference type="Gramene" id="Manes.15G072400.11.v8.1">
    <property type="protein sequence ID" value="Manes.15G072400.11.v8.1.CDS"/>
    <property type="gene ID" value="Manes.15G072400.v8.1"/>
</dbReference>